<dbReference type="HOGENOM" id="CLU_1536582_0_0_2"/>
<dbReference type="PATRIC" id="fig|1229908.8.peg.1635"/>
<dbReference type="EMBL" id="CP003842">
    <property type="protein sequence ID" value="AFS81368.1"/>
    <property type="molecule type" value="Genomic_DNA"/>
</dbReference>
<organism evidence="1 2">
    <name type="scientific">Candidatus Nitrosopumilus koreensis AR1</name>
    <dbReference type="NCBI Taxonomy" id="1229908"/>
    <lineage>
        <taxon>Archaea</taxon>
        <taxon>Nitrososphaerota</taxon>
        <taxon>Nitrososphaeria</taxon>
        <taxon>Nitrosopumilales</taxon>
        <taxon>Nitrosopumilaceae</taxon>
        <taxon>Nitrosopumilus</taxon>
    </lineage>
</organism>
<dbReference type="KEGG" id="nkr:NKOR_07535"/>
<evidence type="ECO:0000313" key="1">
    <source>
        <dbReference type="EMBL" id="AFS81368.1"/>
    </source>
</evidence>
<name>K0B5E0_9ARCH</name>
<dbReference type="Proteomes" id="UP000006101">
    <property type="component" value="Chromosome"/>
</dbReference>
<dbReference type="RefSeq" id="WP_014963749.1">
    <property type="nucleotide sequence ID" value="NC_018655.1"/>
</dbReference>
<gene>
    <name evidence="1" type="ORF">NKOR_07535</name>
</gene>
<protein>
    <submittedName>
        <fullName evidence="1">Uncharacterized protein</fullName>
    </submittedName>
</protein>
<keyword evidence="2" id="KW-1185">Reference proteome</keyword>
<reference evidence="1 2" key="1">
    <citation type="journal article" date="2012" name="J. Bacteriol.">
        <title>Draft Genome Sequence of an Ammonia-Oxidizing Archaeon, "Candidatus Nitrosopumilus koreensis" AR1, from Marine Sediment.</title>
        <authorList>
            <person name="Park S.J."/>
            <person name="Kim J.G."/>
            <person name="Jung M.Y."/>
            <person name="Kim S.J."/>
            <person name="Cha I.T."/>
            <person name="Kwon K."/>
            <person name="Lee J.H."/>
            <person name="Rhee S.K."/>
        </authorList>
    </citation>
    <scope>NUCLEOTIDE SEQUENCE [LARGE SCALE GENOMIC DNA]</scope>
    <source>
        <strain evidence="1 2">AR1</strain>
    </source>
</reference>
<dbReference type="GeneID" id="13724345"/>
<evidence type="ECO:0000313" key="2">
    <source>
        <dbReference type="Proteomes" id="UP000006101"/>
    </source>
</evidence>
<dbReference type="AlphaFoldDB" id="K0B5E0"/>
<proteinExistence type="predicted"/>
<accession>K0B5E0</accession>
<sequence length="174" mass="20195">MLLNFESILLQIPQTLDLSTIAIIVSSVTATILAVLVVITWKNIHESTNTTYSQLLRGFHEDLTNRLNKNSILKTTDDCKRYANDYLNTVDEIAFLDDAGKIPKGIATYLERFFAYGLSIIDWYDDMVGEDFLNTTKKNWPNYFHYCKKHKIHINHDDKLPKIMLDYNKLQDSE</sequence>